<feature type="region of interest" description="Disordered" evidence="1">
    <location>
        <begin position="1"/>
        <end position="517"/>
    </location>
</feature>
<evidence type="ECO:0000313" key="3">
    <source>
        <dbReference type="Proteomes" id="UP001375240"/>
    </source>
</evidence>
<feature type="compositionally biased region" description="Basic and acidic residues" evidence="1">
    <location>
        <begin position="103"/>
        <end position="116"/>
    </location>
</feature>
<dbReference type="EMBL" id="JAVHNQ010000002">
    <property type="protein sequence ID" value="KAK6355313.1"/>
    <property type="molecule type" value="Genomic_DNA"/>
</dbReference>
<proteinExistence type="predicted"/>
<comment type="caution">
    <text evidence="2">The sequence shown here is derived from an EMBL/GenBank/DDBJ whole genome shotgun (WGS) entry which is preliminary data.</text>
</comment>
<feature type="compositionally biased region" description="Low complexity" evidence="1">
    <location>
        <begin position="502"/>
        <end position="517"/>
    </location>
</feature>
<feature type="compositionally biased region" description="Polar residues" evidence="1">
    <location>
        <begin position="38"/>
        <end position="64"/>
    </location>
</feature>
<gene>
    <name evidence="2" type="ORF">TWF696_004423</name>
</gene>
<evidence type="ECO:0000256" key="1">
    <source>
        <dbReference type="SAM" id="MobiDB-lite"/>
    </source>
</evidence>
<dbReference type="AlphaFoldDB" id="A0AAV9V809"/>
<protein>
    <submittedName>
        <fullName evidence="2">Uncharacterized protein</fullName>
    </submittedName>
</protein>
<feature type="compositionally biased region" description="Pro residues" evidence="1">
    <location>
        <begin position="257"/>
        <end position="268"/>
    </location>
</feature>
<feature type="compositionally biased region" description="Polar residues" evidence="1">
    <location>
        <begin position="285"/>
        <end position="306"/>
    </location>
</feature>
<accession>A0AAV9V809</accession>
<reference evidence="2 3" key="1">
    <citation type="submission" date="2019-10" db="EMBL/GenBank/DDBJ databases">
        <authorList>
            <person name="Palmer J.M."/>
        </authorList>
    </citation>
    <scope>NUCLEOTIDE SEQUENCE [LARGE SCALE GENOMIC DNA]</scope>
    <source>
        <strain evidence="2 3">TWF696</strain>
    </source>
</reference>
<sequence length="779" mass="83639">MASYSTQKSAIPPPSPSPYSRLPTPSNSHHFGRPSASRPISTVYGSSHPSPSRTSLPSQASSYDSFAPQPCPSPSPTKIPGFGLQRANSTVSSSHRRQSSIAEKAKVFERADDGLARSHSTANAAGSGISRGIGSIRRGTLGSTPSRPSSYIDNGNDRDMFSDMKSPSAGLRRPSLASGGPSRHHYEEENPASTPTRKSLGLLSEASPAPIQQRETRRREDSQLMPPPPAPLIRQFSSGSPTPVTLDPPVLQATIKPPSPLPQAPTPSPRKGTHTRAQSHGVALSSKSSRAGTSTRPADPRPTSTVAKKVAAPGRPSSTVNATSAARPRAVSHNAAETRRLATPANDVPLPRGSLTANGRTVAPPRPTSTRPNEPVASNTVGSRRPPPLISRSRPTSSHITIPVAPTSARGSDTESSMRSESVASSTSNASSVRSDATTRPKQGGLSAGHKTTRDPPSPRKSSPVRGHKKNMSTAAKTSRPNFNTYKQEYQQAPPMPKPTTASLMHASSSHVASAAPSTDTLHAQTRLLQLAMLHSQSFGTTAALRQSAQTKLYKRFSQVRDKNAVVHQSYRREQELVDLQAMSLVLKKHSGSNLSAANWKNKLSGNPEEAIQLLSEQLSKVLAWFTEEPYEGEYTSMIRVFEQWISLPDGHERKIDGLGSEFGRDILKMRRKMEMALGGLEGWVVLVADSEKDDGSDEGVVGLRSSLGRVLNVAVGRLKAGLEELNAIQAIERTVVTTSRKDMRKTLVEVMEDRRGADLVQQKRELAAWEPVWAMPSA</sequence>
<feature type="compositionally biased region" description="Polar residues" evidence="1">
    <location>
        <begin position="141"/>
        <end position="153"/>
    </location>
</feature>
<evidence type="ECO:0000313" key="2">
    <source>
        <dbReference type="EMBL" id="KAK6355313.1"/>
    </source>
</evidence>
<dbReference type="Proteomes" id="UP001375240">
    <property type="component" value="Unassembled WGS sequence"/>
</dbReference>
<name>A0AAV9V809_9PEZI</name>
<feature type="compositionally biased region" description="Low complexity" evidence="1">
    <location>
        <begin position="419"/>
        <end position="435"/>
    </location>
</feature>
<feature type="compositionally biased region" description="Polar residues" evidence="1">
    <location>
        <begin position="472"/>
        <end position="491"/>
    </location>
</feature>
<keyword evidence="3" id="KW-1185">Reference proteome</keyword>
<feature type="compositionally biased region" description="Low complexity" evidence="1">
    <location>
        <begin position="126"/>
        <end position="139"/>
    </location>
</feature>
<organism evidence="2 3">
    <name type="scientific">Orbilia brochopaga</name>
    <dbReference type="NCBI Taxonomy" id="3140254"/>
    <lineage>
        <taxon>Eukaryota</taxon>
        <taxon>Fungi</taxon>
        <taxon>Dikarya</taxon>
        <taxon>Ascomycota</taxon>
        <taxon>Pezizomycotina</taxon>
        <taxon>Orbiliomycetes</taxon>
        <taxon>Orbiliales</taxon>
        <taxon>Orbiliaceae</taxon>
        <taxon>Orbilia</taxon>
    </lineage>
</organism>
<feature type="compositionally biased region" description="Polar residues" evidence="1">
    <location>
        <begin position="368"/>
        <end position="382"/>
    </location>
</feature>